<dbReference type="PANTHER" id="PTHR43968">
    <property type="match status" value="1"/>
</dbReference>
<gene>
    <name evidence="3" type="ORF">PHISCL_08874</name>
</gene>
<organism evidence="3 4">
    <name type="scientific">Aspergillus sclerotialis</name>
    <dbReference type="NCBI Taxonomy" id="2070753"/>
    <lineage>
        <taxon>Eukaryota</taxon>
        <taxon>Fungi</taxon>
        <taxon>Dikarya</taxon>
        <taxon>Ascomycota</taxon>
        <taxon>Pezizomycotina</taxon>
        <taxon>Eurotiomycetes</taxon>
        <taxon>Eurotiomycetidae</taxon>
        <taxon>Eurotiales</taxon>
        <taxon>Aspergillaceae</taxon>
        <taxon>Aspergillus</taxon>
        <taxon>Aspergillus subgen. Polypaecilum</taxon>
    </lineage>
</organism>
<feature type="domain" description="GST C-terminal" evidence="2">
    <location>
        <begin position="88"/>
        <end position="228"/>
    </location>
</feature>
<dbReference type="SFLD" id="SFLDS00019">
    <property type="entry name" value="Glutathione_Transferase_(cytos"/>
    <property type="match status" value="1"/>
</dbReference>
<dbReference type="SUPFAM" id="SSF47616">
    <property type="entry name" value="GST C-terminal domain-like"/>
    <property type="match status" value="1"/>
</dbReference>
<dbReference type="PROSITE" id="PS50405">
    <property type="entry name" value="GST_CTER"/>
    <property type="match status" value="1"/>
</dbReference>
<evidence type="ECO:0000313" key="3">
    <source>
        <dbReference type="EMBL" id="RJE18784.1"/>
    </source>
</evidence>
<dbReference type="AlphaFoldDB" id="A0A3A2ZHI2"/>
<dbReference type="STRING" id="2070753.A0A3A2ZHI2"/>
<reference evidence="4" key="1">
    <citation type="submission" date="2017-02" db="EMBL/GenBank/DDBJ databases">
        <authorList>
            <person name="Tafer H."/>
            <person name="Lopandic K."/>
        </authorList>
    </citation>
    <scope>NUCLEOTIDE SEQUENCE [LARGE SCALE GENOMIC DNA]</scope>
    <source>
        <strain evidence="4">CBS 366.77</strain>
    </source>
</reference>
<dbReference type="PROSITE" id="PS50404">
    <property type="entry name" value="GST_NTER"/>
    <property type="match status" value="1"/>
</dbReference>
<dbReference type="OrthoDB" id="202840at2759"/>
<proteinExistence type="predicted"/>
<accession>A0A3A2ZHI2</accession>
<evidence type="ECO:0000259" key="1">
    <source>
        <dbReference type="PROSITE" id="PS50404"/>
    </source>
</evidence>
<feature type="domain" description="GST N-terminal" evidence="1">
    <location>
        <begin position="4"/>
        <end position="83"/>
    </location>
</feature>
<dbReference type="SUPFAM" id="SSF52833">
    <property type="entry name" value="Thioredoxin-like"/>
    <property type="match status" value="1"/>
</dbReference>
<keyword evidence="3" id="KW-0808">Transferase</keyword>
<evidence type="ECO:0000259" key="2">
    <source>
        <dbReference type="PROSITE" id="PS50405"/>
    </source>
</evidence>
<dbReference type="Proteomes" id="UP000266188">
    <property type="component" value="Unassembled WGS sequence"/>
</dbReference>
<dbReference type="GO" id="GO:0016740">
    <property type="term" value="F:transferase activity"/>
    <property type="evidence" value="ECO:0007669"/>
    <property type="project" value="UniProtKB-KW"/>
</dbReference>
<dbReference type="EMBL" id="MVGC01000493">
    <property type="protein sequence ID" value="RJE18784.1"/>
    <property type="molecule type" value="Genomic_DNA"/>
</dbReference>
<dbReference type="InterPro" id="IPR040079">
    <property type="entry name" value="Glutathione_S-Trfase"/>
</dbReference>
<dbReference type="PROSITE" id="PS51354">
    <property type="entry name" value="GLUTAREDOXIN_2"/>
    <property type="match status" value="1"/>
</dbReference>
<dbReference type="PANTHER" id="PTHR43968:SF8">
    <property type="entry name" value="S-TRANSFERASE, PUTATIVE (AFU_ORTHOLOGUE AFUA_2G00590)-RELATED"/>
    <property type="match status" value="1"/>
</dbReference>
<protein>
    <submittedName>
        <fullName evidence="3">Glutathione S-transferase</fullName>
    </submittedName>
</protein>
<dbReference type="InterPro" id="IPR004045">
    <property type="entry name" value="Glutathione_S-Trfase_N"/>
</dbReference>
<dbReference type="SFLD" id="SFLDG00358">
    <property type="entry name" value="Main_(cytGST)"/>
    <property type="match status" value="1"/>
</dbReference>
<dbReference type="Pfam" id="PF13409">
    <property type="entry name" value="GST_N_2"/>
    <property type="match status" value="1"/>
</dbReference>
<dbReference type="InterPro" id="IPR010987">
    <property type="entry name" value="Glutathione-S-Trfase_C-like"/>
</dbReference>
<dbReference type="Gene3D" id="3.40.30.10">
    <property type="entry name" value="Glutaredoxin"/>
    <property type="match status" value="1"/>
</dbReference>
<dbReference type="InterPro" id="IPR050983">
    <property type="entry name" value="GST_Omega/HSP26"/>
</dbReference>
<dbReference type="CDD" id="cd00570">
    <property type="entry name" value="GST_N_family"/>
    <property type="match status" value="1"/>
</dbReference>
<keyword evidence="4" id="KW-1185">Reference proteome</keyword>
<name>A0A3A2ZHI2_9EURO</name>
<evidence type="ECO:0000313" key="4">
    <source>
        <dbReference type="Proteomes" id="UP000266188"/>
    </source>
</evidence>
<dbReference type="InterPro" id="IPR036249">
    <property type="entry name" value="Thioredoxin-like_sf"/>
</dbReference>
<dbReference type="GO" id="GO:0005737">
    <property type="term" value="C:cytoplasm"/>
    <property type="evidence" value="ECO:0007669"/>
    <property type="project" value="TreeGrafter"/>
</dbReference>
<dbReference type="InterPro" id="IPR036282">
    <property type="entry name" value="Glutathione-S-Trfase_C_sf"/>
</dbReference>
<dbReference type="Gene3D" id="1.20.1050.10">
    <property type="match status" value="1"/>
</dbReference>
<sequence>MASPKIILYTSHLCPWAHRAHIALKESGLDYEEVIIDLSKPREPWYLEINPRGLVPSLSYNGTIITESAIVAQFIADAHPSHLLPPSSPPENAVYRARLAYFVDTFFGKVIPHFFAGLRAASEEERDNAAGELVGAVEREIEPLLDDGKGPFFGGSERITLAEVQSGSLLLRILSLSKPEYGLLSGKLPGLLERVPKFKRWAEETVKQESVNFIWDEKAVAEKTRARFAPAPKS</sequence>
<comment type="caution">
    <text evidence="3">The sequence shown here is derived from an EMBL/GenBank/DDBJ whole genome shotgun (WGS) entry which is preliminary data.</text>
</comment>